<gene>
    <name evidence="2" type="ORF">ALEPTO_LOCUS8101</name>
</gene>
<protein>
    <submittedName>
        <fullName evidence="2">3219_t:CDS:1</fullName>
    </submittedName>
</protein>
<evidence type="ECO:0000259" key="1">
    <source>
        <dbReference type="Pfam" id="PF05922"/>
    </source>
</evidence>
<dbReference type="InterPro" id="IPR010259">
    <property type="entry name" value="S8pro/Inhibitor_I9"/>
</dbReference>
<dbReference type="Gene3D" id="3.30.70.80">
    <property type="entry name" value="Peptidase S8 propeptide/proteinase inhibitor I9"/>
    <property type="match status" value="1"/>
</dbReference>
<dbReference type="OrthoDB" id="5518345at2759"/>
<feature type="domain" description="Inhibitor I9" evidence="1">
    <location>
        <begin position="7"/>
        <end position="55"/>
    </location>
</feature>
<evidence type="ECO:0000313" key="3">
    <source>
        <dbReference type="Proteomes" id="UP000789508"/>
    </source>
</evidence>
<name>A0A9N9CHF6_9GLOM</name>
<dbReference type="InterPro" id="IPR037045">
    <property type="entry name" value="S8pro/Inhibitor_I9_sf"/>
</dbReference>
<dbReference type="SUPFAM" id="SSF54897">
    <property type="entry name" value="Protease propeptides/inhibitors"/>
    <property type="match status" value="1"/>
</dbReference>
<keyword evidence="3" id="KW-1185">Reference proteome</keyword>
<accession>A0A9N9CHF6</accession>
<comment type="caution">
    <text evidence="2">The sequence shown here is derived from an EMBL/GenBank/DDBJ whole genome shotgun (WGS) entry which is preliminary data.</text>
</comment>
<organism evidence="2 3">
    <name type="scientific">Ambispora leptoticha</name>
    <dbReference type="NCBI Taxonomy" id="144679"/>
    <lineage>
        <taxon>Eukaryota</taxon>
        <taxon>Fungi</taxon>
        <taxon>Fungi incertae sedis</taxon>
        <taxon>Mucoromycota</taxon>
        <taxon>Glomeromycotina</taxon>
        <taxon>Glomeromycetes</taxon>
        <taxon>Archaeosporales</taxon>
        <taxon>Ambisporaceae</taxon>
        <taxon>Ambispora</taxon>
    </lineage>
</organism>
<evidence type="ECO:0000313" key="2">
    <source>
        <dbReference type="EMBL" id="CAG8600026.1"/>
    </source>
</evidence>
<dbReference type="EMBL" id="CAJVPS010004148">
    <property type="protein sequence ID" value="CAG8600026.1"/>
    <property type="molecule type" value="Genomic_DNA"/>
</dbReference>
<dbReference type="Proteomes" id="UP000789508">
    <property type="component" value="Unassembled WGS sequence"/>
</dbReference>
<dbReference type="AlphaFoldDB" id="A0A9N9CHF6"/>
<reference evidence="2" key="1">
    <citation type="submission" date="2021-06" db="EMBL/GenBank/DDBJ databases">
        <authorList>
            <person name="Kallberg Y."/>
            <person name="Tangrot J."/>
            <person name="Rosling A."/>
        </authorList>
    </citation>
    <scope>NUCLEOTIDE SEQUENCE</scope>
    <source>
        <strain evidence="2">FL130A</strain>
    </source>
</reference>
<proteinExistence type="predicted"/>
<sequence length="57" mass="6377">MQTESVERETQDLGGEITYRFGIIPAFVANLSKDAVEKLKNDPRVVSVEPNTEVHAF</sequence>
<dbReference type="Pfam" id="PF05922">
    <property type="entry name" value="Inhibitor_I9"/>
    <property type="match status" value="1"/>
</dbReference>